<organism evidence="1 2">
    <name type="scientific">Zancudomyces culisetae</name>
    <name type="common">Gut fungus</name>
    <name type="synonym">Smittium culisetae</name>
    <dbReference type="NCBI Taxonomy" id="1213189"/>
    <lineage>
        <taxon>Eukaryota</taxon>
        <taxon>Fungi</taxon>
        <taxon>Fungi incertae sedis</taxon>
        <taxon>Zoopagomycota</taxon>
        <taxon>Kickxellomycotina</taxon>
        <taxon>Harpellomycetes</taxon>
        <taxon>Harpellales</taxon>
        <taxon>Legeriomycetaceae</taxon>
        <taxon>Zancudomyces</taxon>
    </lineage>
</organism>
<reference evidence="2" key="1">
    <citation type="submission" date="2017-01" db="EMBL/GenBank/DDBJ databases">
        <authorList>
            <person name="Wang Y."/>
            <person name="White M."/>
            <person name="Kvist S."/>
            <person name="Moncalvo J.-M."/>
        </authorList>
    </citation>
    <scope>NUCLEOTIDE SEQUENCE [LARGE SCALE GENOMIC DNA]</scope>
    <source>
        <strain evidence="2">COL-18-3</strain>
    </source>
</reference>
<dbReference type="AlphaFoldDB" id="A0A1R1PXZ4"/>
<accession>A0A1R1PXZ4</accession>
<dbReference type="Proteomes" id="UP000188320">
    <property type="component" value="Unassembled WGS sequence"/>
</dbReference>
<proteinExistence type="predicted"/>
<protein>
    <submittedName>
        <fullName evidence="1">Uncharacterized protein</fullName>
    </submittedName>
</protein>
<evidence type="ECO:0000313" key="2">
    <source>
        <dbReference type="Proteomes" id="UP000188320"/>
    </source>
</evidence>
<evidence type="ECO:0000313" key="1">
    <source>
        <dbReference type="EMBL" id="OMH85841.1"/>
    </source>
</evidence>
<gene>
    <name evidence="1" type="ORF">AX774_g600</name>
</gene>
<name>A0A1R1PXZ4_ZANCU</name>
<dbReference type="EMBL" id="LSSK01000040">
    <property type="protein sequence ID" value="OMH85841.1"/>
    <property type="molecule type" value="Genomic_DNA"/>
</dbReference>
<sequence>MDELDENVLVKAMIRTEMARIIFAVNNKNLAMDMMENVMHEIITKIEYYNNMPVVIGSQQSKQKNDTRSAQGYATIAEYICGRWYPSIEMARRN</sequence>
<keyword evidence="2" id="KW-1185">Reference proteome</keyword>
<comment type="caution">
    <text evidence="1">The sequence shown here is derived from an EMBL/GenBank/DDBJ whole genome shotgun (WGS) entry which is preliminary data.</text>
</comment>